<dbReference type="InterPro" id="IPR000177">
    <property type="entry name" value="Apple"/>
</dbReference>
<accession>A0A814EJK8</accession>
<comment type="caution">
    <text evidence="7">The sequence shown here is derived from an EMBL/GenBank/DDBJ whole genome shotgun (WGS) entry which is preliminary data.</text>
</comment>
<dbReference type="Gene3D" id="2.120.10.30">
    <property type="entry name" value="TolB, C-terminal domain"/>
    <property type="match status" value="1"/>
</dbReference>
<evidence type="ECO:0000256" key="2">
    <source>
        <dbReference type="ARBA" id="ARBA00023157"/>
    </source>
</evidence>
<proteinExistence type="predicted"/>
<dbReference type="InterPro" id="IPR001258">
    <property type="entry name" value="NHL_repeat"/>
</dbReference>
<feature type="transmembrane region" description="Helical" evidence="5">
    <location>
        <begin position="113"/>
        <end position="134"/>
    </location>
</feature>
<name>A0A814EJK8_9BILA</name>
<dbReference type="EMBL" id="CAJNOO010000541">
    <property type="protein sequence ID" value="CAF0973165.1"/>
    <property type="molecule type" value="Genomic_DNA"/>
</dbReference>
<dbReference type="PROSITE" id="PS51125">
    <property type="entry name" value="NHL"/>
    <property type="match status" value="1"/>
</dbReference>
<dbReference type="CDD" id="cd01100">
    <property type="entry name" value="APPLE_Factor_XI_like"/>
    <property type="match status" value="3"/>
</dbReference>
<evidence type="ECO:0000313" key="8">
    <source>
        <dbReference type="Proteomes" id="UP000663882"/>
    </source>
</evidence>
<keyword evidence="5" id="KW-0812">Transmembrane</keyword>
<dbReference type="PANTHER" id="PTHR24104">
    <property type="entry name" value="E3 UBIQUITIN-PROTEIN LIGASE NHLRC1-RELATED"/>
    <property type="match status" value="1"/>
</dbReference>
<dbReference type="InterPro" id="IPR011042">
    <property type="entry name" value="6-blade_b-propeller_TolB-like"/>
</dbReference>
<evidence type="ECO:0000259" key="6">
    <source>
        <dbReference type="PROSITE" id="PS50948"/>
    </source>
</evidence>
<dbReference type="CDD" id="cd05819">
    <property type="entry name" value="NHL"/>
    <property type="match status" value="1"/>
</dbReference>
<evidence type="ECO:0000256" key="5">
    <source>
        <dbReference type="SAM" id="Phobius"/>
    </source>
</evidence>
<dbReference type="Gene3D" id="2.40.10.500">
    <property type="match status" value="1"/>
</dbReference>
<feature type="domain" description="Apple" evidence="6">
    <location>
        <begin position="632"/>
        <end position="706"/>
    </location>
</feature>
<dbReference type="InterPro" id="IPR050952">
    <property type="entry name" value="TRIM-NHL_E3_ligases"/>
</dbReference>
<keyword evidence="2" id="KW-1015">Disulfide bond</keyword>
<organism evidence="7 8">
    <name type="scientific">Rotaria sordida</name>
    <dbReference type="NCBI Taxonomy" id="392033"/>
    <lineage>
        <taxon>Eukaryota</taxon>
        <taxon>Metazoa</taxon>
        <taxon>Spiralia</taxon>
        <taxon>Gnathifera</taxon>
        <taxon>Rotifera</taxon>
        <taxon>Eurotatoria</taxon>
        <taxon>Bdelloidea</taxon>
        <taxon>Philodinida</taxon>
        <taxon>Philodinidae</taxon>
        <taxon>Rotaria</taxon>
    </lineage>
</organism>
<dbReference type="SMART" id="SM00223">
    <property type="entry name" value="APPLE"/>
    <property type="match status" value="3"/>
</dbReference>
<dbReference type="GO" id="GO:0006508">
    <property type="term" value="P:proteolysis"/>
    <property type="evidence" value="ECO:0007669"/>
    <property type="project" value="InterPro"/>
</dbReference>
<keyword evidence="1" id="KW-0677">Repeat</keyword>
<feature type="domain" description="Apple" evidence="6">
    <location>
        <begin position="210"/>
        <end position="287"/>
    </location>
</feature>
<dbReference type="PANTHER" id="PTHR24104:SF25">
    <property type="entry name" value="PROTEIN LIN-41"/>
    <property type="match status" value="1"/>
</dbReference>
<dbReference type="Pfam" id="PF01436">
    <property type="entry name" value="NHL"/>
    <property type="match status" value="1"/>
</dbReference>
<feature type="region of interest" description="Disordered" evidence="4">
    <location>
        <begin position="687"/>
        <end position="706"/>
    </location>
</feature>
<dbReference type="PROSITE" id="PS50948">
    <property type="entry name" value="PAN"/>
    <property type="match status" value="2"/>
</dbReference>
<evidence type="ECO:0000256" key="3">
    <source>
        <dbReference type="PROSITE-ProRule" id="PRU00504"/>
    </source>
</evidence>
<dbReference type="Pfam" id="PF14295">
    <property type="entry name" value="PAN_4"/>
    <property type="match status" value="4"/>
</dbReference>
<dbReference type="Proteomes" id="UP000663882">
    <property type="component" value="Unassembled WGS sequence"/>
</dbReference>
<dbReference type="GO" id="GO:0005576">
    <property type="term" value="C:extracellular region"/>
    <property type="evidence" value="ECO:0007669"/>
    <property type="project" value="InterPro"/>
</dbReference>
<dbReference type="AlphaFoldDB" id="A0A814EJK8"/>
<evidence type="ECO:0000256" key="1">
    <source>
        <dbReference type="ARBA" id="ARBA00022737"/>
    </source>
</evidence>
<dbReference type="SUPFAM" id="SSF101898">
    <property type="entry name" value="NHL repeat"/>
    <property type="match status" value="1"/>
</dbReference>
<evidence type="ECO:0000256" key="4">
    <source>
        <dbReference type="SAM" id="MobiDB-lite"/>
    </source>
</evidence>
<reference evidence="7" key="1">
    <citation type="submission" date="2021-02" db="EMBL/GenBank/DDBJ databases">
        <authorList>
            <person name="Nowell W R."/>
        </authorList>
    </citation>
    <scope>NUCLEOTIDE SEQUENCE</scope>
</reference>
<dbReference type="GO" id="GO:0008270">
    <property type="term" value="F:zinc ion binding"/>
    <property type="evidence" value="ECO:0007669"/>
    <property type="project" value="UniProtKB-KW"/>
</dbReference>
<dbReference type="Gene3D" id="3.50.4.10">
    <property type="entry name" value="Hepatocyte Growth Factor"/>
    <property type="match status" value="4"/>
</dbReference>
<evidence type="ECO:0000313" key="7">
    <source>
        <dbReference type="EMBL" id="CAF0973165.1"/>
    </source>
</evidence>
<feature type="repeat" description="NHL" evidence="3">
    <location>
        <begin position="313"/>
        <end position="343"/>
    </location>
</feature>
<sequence>MSEDTELQVRRENARLVIPDSQDPKTVGPIIDYAQEPLLPLADACTPLIPIIFNILVYASYALEHTPDNPSDDLTSDESASIYLYTMEWSDGHRSACLYPKKTKHRWYNKKRFIIPVSLLAAMVIVAVVLGSTLGSKSTHNASVNACNDFVRKDRWDISGNDISSSSVQQLDYASCCSTCQAIYECVAFTYSPSSQQCWPKTSIGRANMCGGFARIDNWDIPGNDLLASPVRQPDYASCCSQCQTTPECIAFTYSPSSQRCSLKKSMGSGGYSTGDSLTGYYFNPLRRSSIDIHPNARWQQDGITVAGGNGLGSELNQLSYPWGLYVDDDQTIYVVDKGNHRIMEWKWNAISGQVVAGGNGQGKRDDQLSNPYDVIVDKERDSLIICDSSNKRVVRWTRRNGIKGETIISNISCWGLTMDENGSLYVVDDDNNAVRRYRRGESKGKVVAGGNGIGNRLDQLSHPRYVFVDRDHSVYVSEWGNNRVTKWMEHEKTGTLVAGKDEYGSSLAQLYVPKGVVVDQLGTVYVVDDGNNRVMRWFKEATQGSVIVGGNVNVCNDFVRKDRWDIPGNDILSSSVQQPDYASCCSTCQAIYGCFAFTYSPSSQQCWPKTSISSGKSSTGDAITGYNPNICGGFIRKDNWDISGNDLLASPVRQPDYASCCLQCQATYGCIAFTYSPSSQRCSLKTSIDSGGHSTSDTITGYSRK</sequence>
<dbReference type="InterPro" id="IPR003609">
    <property type="entry name" value="Pan_app"/>
</dbReference>
<keyword evidence="5" id="KW-0472">Membrane</keyword>
<gene>
    <name evidence="7" type="ORF">RFH988_LOCUS12739</name>
</gene>
<protein>
    <recommendedName>
        <fullName evidence="6">Apple domain-containing protein</fullName>
    </recommendedName>
</protein>
<keyword evidence="5" id="KW-1133">Transmembrane helix</keyword>